<feature type="signal peptide" evidence="1">
    <location>
        <begin position="1"/>
        <end position="18"/>
    </location>
</feature>
<comment type="caution">
    <text evidence="2">The sequence shown here is derived from an EMBL/GenBank/DDBJ whole genome shotgun (WGS) entry which is preliminary data.</text>
</comment>
<gene>
    <name evidence="2" type="ORF">NE237_017883</name>
</gene>
<organism evidence="2 3">
    <name type="scientific">Protea cynaroides</name>
    <dbReference type="NCBI Taxonomy" id="273540"/>
    <lineage>
        <taxon>Eukaryota</taxon>
        <taxon>Viridiplantae</taxon>
        <taxon>Streptophyta</taxon>
        <taxon>Embryophyta</taxon>
        <taxon>Tracheophyta</taxon>
        <taxon>Spermatophyta</taxon>
        <taxon>Magnoliopsida</taxon>
        <taxon>Proteales</taxon>
        <taxon>Proteaceae</taxon>
        <taxon>Protea</taxon>
    </lineage>
</organism>
<proteinExistence type="predicted"/>
<protein>
    <submittedName>
        <fullName evidence="2">Uncharacterized protein</fullName>
    </submittedName>
</protein>
<dbReference type="AlphaFoldDB" id="A0A9Q0K8U3"/>
<dbReference type="EMBL" id="JAMYWD010000007">
    <property type="protein sequence ID" value="KAJ4966034.1"/>
    <property type="molecule type" value="Genomic_DNA"/>
</dbReference>
<evidence type="ECO:0000313" key="2">
    <source>
        <dbReference type="EMBL" id="KAJ4966034.1"/>
    </source>
</evidence>
<dbReference type="OrthoDB" id="10542871at2759"/>
<evidence type="ECO:0000313" key="3">
    <source>
        <dbReference type="Proteomes" id="UP001141806"/>
    </source>
</evidence>
<dbReference type="Proteomes" id="UP001141806">
    <property type="component" value="Unassembled WGS sequence"/>
</dbReference>
<evidence type="ECO:0000256" key="1">
    <source>
        <dbReference type="SAM" id="SignalP"/>
    </source>
</evidence>
<accession>A0A9Q0K8U3</accession>
<reference evidence="2" key="1">
    <citation type="journal article" date="2023" name="Plant J.">
        <title>The genome of the king protea, Protea cynaroides.</title>
        <authorList>
            <person name="Chang J."/>
            <person name="Duong T.A."/>
            <person name="Schoeman C."/>
            <person name="Ma X."/>
            <person name="Roodt D."/>
            <person name="Barker N."/>
            <person name="Li Z."/>
            <person name="Van de Peer Y."/>
            <person name="Mizrachi E."/>
        </authorList>
    </citation>
    <scope>NUCLEOTIDE SEQUENCE</scope>
    <source>
        <tissue evidence="2">Young leaves</tissue>
    </source>
</reference>
<feature type="chain" id="PRO_5040512987" evidence="1">
    <location>
        <begin position="19"/>
        <end position="293"/>
    </location>
</feature>
<keyword evidence="1" id="KW-0732">Signal</keyword>
<sequence>MVAGGLVLTAMLPAGVSSGFTAAGVFSSSGCGTGQIPELEDLFPQVRVSQDLRRLESRLQEVLNRVYGPWRRQCKYLYGFLPRLIESHRMNDKVSTGDRALQSARNQMRLPLSEGDLLSHVLEEESRWNAALVGLMHSLIEDDDDTGALGFVDWWLQWCRDGSILTHESMVSVRTSSHVAAGGSPLSHVAAGGSPLSHVAAGGSPLSNVPTGGDRYSLIDGGPSNVKVELLTLENDLISSAYMSSVGRYLFTNIMPRLVMVEDMYSTPLFALKFEHHSGVVCSYGTFYEWEVF</sequence>
<name>A0A9Q0K8U3_9MAGN</name>
<keyword evidence="3" id="KW-1185">Reference proteome</keyword>